<reference evidence="2 3" key="1">
    <citation type="submission" date="2019-12" db="EMBL/GenBank/DDBJ databases">
        <authorList>
            <person name="Huq M.A."/>
        </authorList>
    </citation>
    <scope>NUCLEOTIDE SEQUENCE [LARGE SCALE GENOMIC DNA]</scope>
    <source>
        <strain evidence="2 3">MAH-34</strain>
    </source>
</reference>
<keyword evidence="3" id="KW-1185">Reference proteome</keyword>
<sequence>MYLKKLCLLFLLIASLFLNACTNKVEPRHSPLTENNKSSSTELVGFITKLENQRALVVSPISREINQTRKEFYDAIWVSNMPQDVEVGQYVNLWLEGAIAASYPAQGKASKVTIAKIQKPEKAILSQDEVIRKALLNKDISSINVLAIKGVSYDENSDIWIIRYKDAKISDGLLEEHSMQVPDK</sequence>
<dbReference type="Proteomes" id="UP000467637">
    <property type="component" value="Unassembled WGS sequence"/>
</dbReference>
<feature type="signal peptide" evidence="1">
    <location>
        <begin position="1"/>
        <end position="20"/>
    </location>
</feature>
<dbReference type="Pfam" id="PF11518">
    <property type="entry name" value="DUF3221"/>
    <property type="match status" value="1"/>
</dbReference>
<evidence type="ECO:0000313" key="3">
    <source>
        <dbReference type="Proteomes" id="UP000467637"/>
    </source>
</evidence>
<dbReference type="InterPro" id="IPR021598">
    <property type="entry name" value="DUF3221"/>
</dbReference>
<gene>
    <name evidence="2" type="ORF">GON05_02085</name>
</gene>
<protein>
    <submittedName>
        <fullName evidence="2">DUF3221 domain-containing protein</fullName>
    </submittedName>
</protein>
<proteinExistence type="predicted"/>
<feature type="chain" id="PRO_5046599631" evidence="1">
    <location>
        <begin position="21"/>
        <end position="184"/>
    </location>
</feature>
<name>A0ABW9U1Z5_9BACL</name>
<dbReference type="EMBL" id="WSEM01000003">
    <property type="protein sequence ID" value="MVQ33427.1"/>
    <property type="molecule type" value="Genomic_DNA"/>
</dbReference>
<organism evidence="2 3">
    <name type="scientific">Paenibacillus anseongense</name>
    <dbReference type="NCBI Taxonomy" id="2682845"/>
    <lineage>
        <taxon>Bacteria</taxon>
        <taxon>Bacillati</taxon>
        <taxon>Bacillota</taxon>
        <taxon>Bacilli</taxon>
        <taxon>Bacillales</taxon>
        <taxon>Paenibacillaceae</taxon>
        <taxon>Paenibacillus</taxon>
    </lineage>
</organism>
<evidence type="ECO:0000256" key="1">
    <source>
        <dbReference type="SAM" id="SignalP"/>
    </source>
</evidence>
<keyword evidence="1" id="KW-0732">Signal</keyword>
<comment type="caution">
    <text evidence="2">The sequence shown here is derived from an EMBL/GenBank/DDBJ whole genome shotgun (WGS) entry which is preliminary data.</text>
</comment>
<evidence type="ECO:0000313" key="2">
    <source>
        <dbReference type="EMBL" id="MVQ33427.1"/>
    </source>
</evidence>
<accession>A0ABW9U1Z5</accession>